<feature type="binding site" evidence="6">
    <location>
        <position position="131"/>
    </location>
    <ligand>
        <name>S-adenosyl-L-methionine</name>
        <dbReference type="ChEBI" id="CHEBI:59789"/>
    </ligand>
</feature>
<comment type="similarity">
    <text evidence="1 6">Belongs to the methyltransferase superfamily. RsmH family.</text>
</comment>
<dbReference type="PIRSF" id="PIRSF004486">
    <property type="entry name" value="MraW"/>
    <property type="match status" value="1"/>
</dbReference>
<comment type="subcellular location">
    <subcellularLocation>
        <location evidence="6">Cytoplasm</location>
    </subcellularLocation>
</comment>
<keyword evidence="3 6" id="KW-0489">Methyltransferase</keyword>
<evidence type="ECO:0000313" key="7">
    <source>
        <dbReference type="EMBL" id="TSC93132.1"/>
    </source>
</evidence>
<feature type="binding site" evidence="6">
    <location>
        <position position="124"/>
    </location>
    <ligand>
        <name>S-adenosyl-L-methionine</name>
        <dbReference type="ChEBI" id="CHEBI:59789"/>
    </ligand>
</feature>
<dbReference type="GO" id="GO:0071424">
    <property type="term" value="F:rRNA (cytosine-N4-)-methyltransferase activity"/>
    <property type="evidence" value="ECO:0007669"/>
    <property type="project" value="UniProtKB-UniRule"/>
</dbReference>
<keyword evidence="2 6" id="KW-0698">rRNA processing</keyword>
<reference evidence="7 8" key="1">
    <citation type="submission" date="2017-07" db="EMBL/GenBank/DDBJ databases">
        <title>Mechanisms for carbon and nitrogen cycling indicate functional differentiation within the Candidate Phyla Radiation.</title>
        <authorList>
            <person name="Danczak R.E."/>
            <person name="Johnston M.D."/>
            <person name="Kenah C."/>
            <person name="Slattery M."/>
            <person name="Wrighton K.C."/>
            <person name="Wilkins M.J."/>
        </authorList>
    </citation>
    <scope>NUCLEOTIDE SEQUENCE [LARGE SCALE GENOMIC DNA]</scope>
    <source>
        <strain evidence="7">Licking1014_7</strain>
    </source>
</reference>
<dbReference type="Pfam" id="PF01795">
    <property type="entry name" value="Methyltransf_5"/>
    <property type="match status" value="1"/>
</dbReference>
<dbReference type="AlphaFoldDB" id="A0A554LJU0"/>
<evidence type="ECO:0000256" key="1">
    <source>
        <dbReference type="ARBA" id="ARBA00010396"/>
    </source>
</evidence>
<evidence type="ECO:0000256" key="4">
    <source>
        <dbReference type="ARBA" id="ARBA00022679"/>
    </source>
</evidence>
<dbReference type="HAMAP" id="MF_01007">
    <property type="entry name" value="16SrRNA_methyltr_H"/>
    <property type="match status" value="1"/>
</dbReference>
<dbReference type="Gene3D" id="1.10.150.170">
    <property type="entry name" value="Putative methyltransferase TM0872, insert domain"/>
    <property type="match status" value="1"/>
</dbReference>
<dbReference type="SUPFAM" id="SSF81799">
    <property type="entry name" value="Putative methyltransferase TM0872, insert domain"/>
    <property type="match status" value="1"/>
</dbReference>
<dbReference type="CDD" id="cd02440">
    <property type="entry name" value="AdoMet_MTases"/>
    <property type="match status" value="1"/>
</dbReference>
<dbReference type="InterPro" id="IPR029063">
    <property type="entry name" value="SAM-dependent_MTases_sf"/>
</dbReference>
<accession>A0A554LJU0</accession>
<dbReference type="EMBL" id="VMGK01000006">
    <property type="protein sequence ID" value="TSC93132.1"/>
    <property type="molecule type" value="Genomic_DNA"/>
</dbReference>
<dbReference type="Proteomes" id="UP000315689">
    <property type="component" value="Unassembled WGS sequence"/>
</dbReference>
<evidence type="ECO:0000313" key="8">
    <source>
        <dbReference type="Proteomes" id="UP000315689"/>
    </source>
</evidence>
<evidence type="ECO:0000256" key="3">
    <source>
        <dbReference type="ARBA" id="ARBA00022603"/>
    </source>
</evidence>
<keyword evidence="4 6" id="KW-0808">Transferase</keyword>
<dbReference type="InterPro" id="IPR002903">
    <property type="entry name" value="RsmH"/>
</dbReference>
<sequence>MNNNIYHKPILVQEILQLVPGNAKIIVDATCGTGGHTLAIARKFQDTRYKIQTFCIDYDSESIKVAKKRLEKYSGKIYPVRNSNANITAKQQKIISNGVKFICDNFTNIKKILSKQKADFILADLGFSSWQLAQNRGLAFSQNQPLDMRLNSRLTTTAADLINHLQETDLANLIYQNSGEKFSRQITYSIIRKRPIYTTGKLAEIIQNAIANRYKKQKIHPATRTFQALRIAVNQELENLEKFLQDATQTLAKNGILAIITFHSLEEKLVRNYFKKFKKTGDYQIITQQPISPSSAEIRLNPRSRSARLRVLKKIV</sequence>
<evidence type="ECO:0000256" key="5">
    <source>
        <dbReference type="ARBA" id="ARBA00022691"/>
    </source>
</evidence>
<protein>
    <recommendedName>
        <fullName evidence="6">Ribosomal RNA small subunit methyltransferase H</fullName>
        <ecNumber evidence="6">2.1.1.199</ecNumber>
    </recommendedName>
    <alternativeName>
        <fullName evidence="6">16S rRNA m(4)C1402 methyltransferase</fullName>
    </alternativeName>
    <alternativeName>
        <fullName evidence="6">rRNA (cytosine-N(4)-)-methyltransferase RsmH</fullName>
    </alternativeName>
</protein>
<dbReference type="GO" id="GO:0070475">
    <property type="term" value="P:rRNA base methylation"/>
    <property type="evidence" value="ECO:0007669"/>
    <property type="project" value="UniProtKB-UniRule"/>
</dbReference>
<dbReference type="GO" id="GO:0005737">
    <property type="term" value="C:cytoplasm"/>
    <property type="evidence" value="ECO:0007669"/>
    <property type="project" value="UniProtKB-SubCell"/>
</dbReference>
<dbReference type="Gene3D" id="3.40.50.150">
    <property type="entry name" value="Vaccinia Virus protein VP39"/>
    <property type="match status" value="1"/>
</dbReference>
<feature type="binding site" evidence="6">
    <location>
        <position position="106"/>
    </location>
    <ligand>
        <name>S-adenosyl-L-methionine</name>
        <dbReference type="ChEBI" id="CHEBI:59789"/>
    </ligand>
</feature>
<feature type="binding site" evidence="6">
    <location>
        <begin position="34"/>
        <end position="36"/>
    </location>
    <ligand>
        <name>S-adenosyl-L-methionine</name>
        <dbReference type="ChEBI" id="CHEBI:59789"/>
    </ligand>
</feature>
<keyword evidence="6" id="KW-0963">Cytoplasm</keyword>
<organism evidence="7 8">
    <name type="scientific">Candidatus Berkelbacteria bacterium Licking1014_7</name>
    <dbReference type="NCBI Taxonomy" id="2017147"/>
    <lineage>
        <taxon>Bacteria</taxon>
        <taxon>Candidatus Berkelbacteria</taxon>
    </lineage>
</organism>
<comment type="function">
    <text evidence="6">Specifically methylates the N4 position of cytidine in position 1402 (C1402) of 16S rRNA.</text>
</comment>
<name>A0A554LJU0_9BACT</name>
<evidence type="ECO:0000256" key="2">
    <source>
        <dbReference type="ARBA" id="ARBA00022552"/>
    </source>
</evidence>
<dbReference type="EC" id="2.1.1.199" evidence="6"/>
<dbReference type="PANTHER" id="PTHR11265:SF0">
    <property type="entry name" value="12S RRNA N4-METHYLCYTIDINE METHYLTRANSFERASE"/>
    <property type="match status" value="1"/>
</dbReference>
<evidence type="ECO:0000256" key="6">
    <source>
        <dbReference type="HAMAP-Rule" id="MF_01007"/>
    </source>
</evidence>
<dbReference type="InterPro" id="IPR023397">
    <property type="entry name" value="SAM-dep_MeTrfase_MraW_recog"/>
</dbReference>
<keyword evidence="5 6" id="KW-0949">S-adenosyl-L-methionine</keyword>
<dbReference type="SUPFAM" id="SSF53335">
    <property type="entry name" value="S-adenosyl-L-methionine-dependent methyltransferases"/>
    <property type="match status" value="1"/>
</dbReference>
<feature type="binding site" evidence="6">
    <location>
        <position position="57"/>
    </location>
    <ligand>
        <name>S-adenosyl-L-methionine</name>
        <dbReference type="ChEBI" id="CHEBI:59789"/>
    </ligand>
</feature>
<gene>
    <name evidence="6" type="primary">rsmH</name>
    <name evidence="7" type="ORF">CEN89_247</name>
</gene>
<proteinExistence type="inferred from homology"/>
<dbReference type="NCBIfam" id="TIGR00006">
    <property type="entry name" value="16S rRNA (cytosine(1402)-N(4))-methyltransferase RsmH"/>
    <property type="match status" value="1"/>
</dbReference>
<comment type="caution">
    <text evidence="7">The sequence shown here is derived from an EMBL/GenBank/DDBJ whole genome shotgun (WGS) entry which is preliminary data.</text>
</comment>
<dbReference type="PANTHER" id="PTHR11265">
    <property type="entry name" value="S-ADENOSYL-METHYLTRANSFERASE MRAW"/>
    <property type="match status" value="1"/>
</dbReference>
<comment type="catalytic activity">
    <reaction evidence="6">
        <text>cytidine(1402) in 16S rRNA + S-adenosyl-L-methionine = N(4)-methylcytidine(1402) in 16S rRNA + S-adenosyl-L-homocysteine + H(+)</text>
        <dbReference type="Rhea" id="RHEA:42928"/>
        <dbReference type="Rhea" id="RHEA-COMP:10286"/>
        <dbReference type="Rhea" id="RHEA-COMP:10287"/>
        <dbReference type="ChEBI" id="CHEBI:15378"/>
        <dbReference type="ChEBI" id="CHEBI:57856"/>
        <dbReference type="ChEBI" id="CHEBI:59789"/>
        <dbReference type="ChEBI" id="CHEBI:74506"/>
        <dbReference type="ChEBI" id="CHEBI:82748"/>
        <dbReference type="EC" id="2.1.1.199"/>
    </reaction>
</comment>